<dbReference type="InterPro" id="IPR051168">
    <property type="entry name" value="AASS"/>
</dbReference>
<proteinExistence type="predicted"/>
<feature type="domain" description="Saccharopine dehydrogenase-like C-terminal" evidence="3">
    <location>
        <begin position="124"/>
        <end position="436"/>
    </location>
</feature>
<comment type="caution">
    <text evidence="4">The sequence shown here is derived from an EMBL/GenBank/DDBJ whole genome shotgun (WGS) entry which is preliminary data.</text>
</comment>
<dbReference type="InterPro" id="IPR036291">
    <property type="entry name" value="NAD(P)-bd_dom_sf"/>
</dbReference>
<sequence length="443" mass="50891">MQHILIIGAGRSAIALINYLETYATDNQWQVTVVDKDISHIHDQVSSETNIIRLDLFDAARLVKEVRNSNVVVSLLPARLHSVVAKVCVDEGKSLFTASYESEEIKKLEPEVKEKGLLFLNETGLDPGIDHMSAMQILDRIKDKGYDLKAFESFTGGLVAPDSDNNPWHYKFSWNPRNVVVAGQGGTAKFIQEGKYKYIPYNRLFRRTELIEIEGYGKFEGYANRDSLKYIERYNLQGIPTIYRGTLRRPGFCRAWNVFVQLGITDDSYEMMLKDGMTYRDFINSFLYYHPSDSVDTKLYHYMHIDQDSDIIEKLDWLEILNDKPIGLKKATPAQVLEKLLTEKWVLQPDEKDMVVMWHKFLYRVDGEEKDTCLTSSLVVEGQNNIRTAMAKTVGLPLAIAVRLYLEGKIKLTGVHIPTIKEIYEPVLKELKEYGVNFQEKIK</sequence>
<evidence type="ECO:0000259" key="3">
    <source>
        <dbReference type="Pfam" id="PF16653"/>
    </source>
</evidence>
<dbReference type="PANTHER" id="PTHR11133">
    <property type="entry name" value="SACCHAROPINE DEHYDROGENASE"/>
    <property type="match status" value="1"/>
</dbReference>
<name>A0ABS5JX68_9BACT</name>
<evidence type="ECO:0000313" key="4">
    <source>
        <dbReference type="EMBL" id="MBS2099483.1"/>
    </source>
</evidence>
<keyword evidence="5" id="KW-1185">Reference proteome</keyword>
<organism evidence="4 5">
    <name type="scientific">Carboxylicivirga linearis</name>
    <dbReference type="NCBI Taxonomy" id="1628157"/>
    <lineage>
        <taxon>Bacteria</taxon>
        <taxon>Pseudomonadati</taxon>
        <taxon>Bacteroidota</taxon>
        <taxon>Bacteroidia</taxon>
        <taxon>Marinilabiliales</taxon>
        <taxon>Marinilabiliaceae</taxon>
        <taxon>Carboxylicivirga</taxon>
    </lineage>
</organism>
<dbReference type="SUPFAM" id="SSF55347">
    <property type="entry name" value="Glyceraldehyde-3-phosphate dehydrogenase-like, C-terminal domain"/>
    <property type="match status" value="1"/>
</dbReference>
<dbReference type="Gene3D" id="1.10.1870.10">
    <property type="entry name" value="Domain 3, Saccharopine reductase"/>
    <property type="match status" value="1"/>
</dbReference>
<gene>
    <name evidence="4" type="ORF">KEM10_14400</name>
</gene>
<evidence type="ECO:0000313" key="5">
    <source>
        <dbReference type="Proteomes" id="UP000708576"/>
    </source>
</evidence>
<dbReference type="RefSeq" id="WP_212216725.1">
    <property type="nucleotide sequence ID" value="NZ_JAGUCO010000011.1"/>
</dbReference>
<dbReference type="Proteomes" id="UP000708576">
    <property type="component" value="Unassembled WGS sequence"/>
</dbReference>
<feature type="domain" description="Saccharopine dehydrogenase NADP binding" evidence="2">
    <location>
        <begin position="4"/>
        <end position="118"/>
    </location>
</feature>
<evidence type="ECO:0000256" key="1">
    <source>
        <dbReference type="ARBA" id="ARBA00023002"/>
    </source>
</evidence>
<reference evidence="4 5" key="1">
    <citation type="journal article" date="2015" name="Int. J. Syst. Evol. Microbiol.">
        <title>Carboxylicivirga linearis sp. nov., isolated from a sea cucumber culture pond.</title>
        <authorList>
            <person name="Wang F.Q."/>
            <person name="Zhou Y.X."/>
            <person name="Lin X.Z."/>
            <person name="Chen G.J."/>
            <person name="Du Z.J."/>
        </authorList>
    </citation>
    <scope>NUCLEOTIDE SEQUENCE [LARGE SCALE GENOMIC DNA]</scope>
    <source>
        <strain evidence="4 5">FB218</strain>
    </source>
</reference>
<dbReference type="Pfam" id="PF16653">
    <property type="entry name" value="Sacchrp_dh_C"/>
    <property type="match status" value="1"/>
</dbReference>
<dbReference type="InterPro" id="IPR032095">
    <property type="entry name" value="Sacchrp_dh-like_C"/>
</dbReference>
<evidence type="ECO:0000259" key="2">
    <source>
        <dbReference type="Pfam" id="PF03435"/>
    </source>
</evidence>
<dbReference type="InterPro" id="IPR005097">
    <property type="entry name" value="Sacchrp_dh_NADP-bd"/>
</dbReference>
<accession>A0ABS5JX68</accession>
<dbReference type="EMBL" id="JAGUCO010000011">
    <property type="protein sequence ID" value="MBS2099483.1"/>
    <property type="molecule type" value="Genomic_DNA"/>
</dbReference>
<dbReference type="SUPFAM" id="SSF51735">
    <property type="entry name" value="NAD(P)-binding Rossmann-fold domains"/>
    <property type="match status" value="1"/>
</dbReference>
<dbReference type="Gene3D" id="3.30.360.10">
    <property type="entry name" value="Dihydrodipicolinate Reductase, domain 2"/>
    <property type="match status" value="1"/>
</dbReference>
<dbReference type="PANTHER" id="PTHR11133:SF22">
    <property type="entry name" value="ALPHA-AMINOADIPIC SEMIALDEHYDE SYNTHASE, MITOCHONDRIAL"/>
    <property type="match status" value="1"/>
</dbReference>
<dbReference type="Gene3D" id="3.40.50.720">
    <property type="entry name" value="NAD(P)-binding Rossmann-like Domain"/>
    <property type="match status" value="1"/>
</dbReference>
<keyword evidence="1" id="KW-0560">Oxidoreductase</keyword>
<dbReference type="Pfam" id="PF03435">
    <property type="entry name" value="Sacchrp_dh_NADP"/>
    <property type="match status" value="1"/>
</dbReference>
<protein>
    <submittedName>
        <fullName evidence="4">Saccharopine dehydrogenase NADP-binding domain-containing protein</fullName>
    </submittedName>
</protein>